<accession>A0ABT9NGH3</accession>
<organism evidence="3 4">
    <name type="scientific">Trueperella bonasi</name>
    <dbReference type="NCBI Taxonomy" id="312286"/>
    <lineage>
        <taxon>Bacteria</taxon>
        <taxon>Bacillati</taxon>
        <taxon>Actinomycetota</taxon>
        <taxon>Actinomycetes</taxon>
        <taxon>Actinomycetales</taxon>
        <taxon>Actinomycetaceae</taxon>
        <taxon>Trueperella</taxon>
    </lineage>
</organism>
<dbReference type="SUPFAM" id="SSF56219">
    <property type="entry name" value="DNase I-like"/>
    <property type="match status" value="1"/>
</dbReference>
<feature type="transmembrane region" description="Helical" evidence="1">
    <location>
        <begin position="74"/>
        <end position="95"/>
    </location>
</feature>
<evidence type="ECO:0000313" key="4">
    <source>
        <dbReference type="Proteomes" id="UP001243212"/>
    </source>
</evidence>
<reference evidence="3 4" key="1">
    <citation type="submission" date="2023-07" db="EMBL/GenBank/DDBJ databases">
        <title>Sequencing the genomes of 1000 actinobacteria strains.</title>
        <authorList>
            <person name="Klenk H.-P."/>
        </authorList>
    </citation>
    <scope>NUCLEOTIDE SEQUENCE [LARGE SCALE GENOMIC DNA]</scope>
    <source>
        <strain evidence="3 4">DSM 17163</strain>
    </source>
</reference>
<dbReference type="InterPro" id="IPR036691">
    <property type="entry name" value="Endo/exonu/phosph_ase_sf"/>
</dbReference>
<evidence type="ECO:0000259" key="2">
    <source>
        <dbReference type="Pfam" id="PF03372"/>
    </source>
</evidence>
<evidence type="ECO:0000313" key="3">
    <source>
        <dbReference type="EMBL" id="MDP9806444.1"/>
    </source>
</evidence>
<evidence type="ECO:0000256" key="1">
    <source>
        <dbReference type="SAM" id="Phobius"/>
    </source>
</evidence>
<keyword evidence="1" id="KW-0472">Membrane</keyword>
<comment type="caution">
    <text evidence="3">The sequence shown here is derived from an EMBL/GenBank/DDBJ whole genome shotgun (WGS) entry which is preliminary data.</text>
</comment>
<dbReference type="Gene3D" id="3.60.10.10">
    <property type="entry name" value="Endonuclease/exonuclease/phosphatase"/>
    <property type="match status" value="1"/>
</dbReference>
<keyword evidence="3" id="KW-0540">Nuclease</keyword>
<gene>
    <name evidence="3" type="ORF">J2S70_001026</name>
</gene>
<sequence length="342" mass="35881">MKYIWGLLALVVVLAGALTLRPDLVPGFTDIALSAPIAHLIALRSWLLISFLGIAIFLFFFAAIRYKLVGMGRIALATGLAYLAMAIFHGGTVFARGLDSPEQLGPDRGITSAGQGTGEITVLTYNTLGGSADPEALVAAIQHNGVDVVVLTETSTARGTEMAEMLATEGLQFQHFNTGTDEYATEFESTVVLITTAMGEYVQIDSPENLRSSVTVVPASGQGPTIIAVHPYAPTLEGIDGWRSDITATYAMCSQPGPFIIAGDFNSTIDHQMVVGGTCEDGAIEAGSGGLGTWPTGIPTLLGTPIDRVLHDGSYEGVDAMLIESGDTDHRGVIVRLAPVAD</sequence>
<dbReference type="GO" id="GO:0004519">
    <property type="term" value="F:endonuclease activity"/>
    <property type="evidence" value="ECO:0007669"/>
    <property type="project" value="UniProtKB-KW"/>
</dbReference>
<dbReference type="Pfam" id="PF03372">
    <property type="entry name" value="Exo_endo_phos"/>
    <property type="match status" value="1"/>
</dbReference>
<feature type="transmembrane region" description="Helical" evidence="1">
    <location>
        <begin position="43"/>
        <end position="62"/>
    </location>
</feature>
<dbReference type="RefSeq" id="WP_307682669.1">
    <property type="nucleotide sequence ID" value="NZ_JAUSQX010000001.1"/>
</dbReference>
<keyword evidence="3" id="KW-0255">Endonuclease</keyword>
<dbReference type="InterPro" id="IPR005135">
    <property type="entry name" value="Endo/exonuclease/phosphatase"/>
</dbReference>
<protein>
    <submittedName>
        <fullName evidence="3">Endonuclease/exonuclease/phosphatase (EEP) superfamily protein YafD</fullName>
    </submittedName>
</protein>
<dbReference type="Proteomes" id="UP001243212">
    <property type="component" value="Unassembled WGS sequence"/>
</dbReference>
<proteinExistence type="predicted"/>
<feature type="domain" description="Endonuclease/exonuclease/phosphatase" evidence="2">
    <location>
        <begin position="123"/>
        <end position="330"/>
    </location>
</feature>
<keyword evidence="1" id="KW-0812">Transmembrane</keyword>
<dbReference type="EMBL" id="JAUSQX010000001">
    <property type="protein sequence ID" value="MDP9806444.1"/>
    <property type="molecule type" value="Genomic_DNA"/>
</dbReference>
<keyword evidence="1" id="KW-1133">Transmembrane helix</keyword>
<keyword evidence="4" id="KW-1185">Reference proteome</keyword>
<name>A0ABT9NGH3_9ACTO</name>
<keyword evidence="3" id="KW-0378">Hydrolase</keyword>